<comment type="pathway">
    <text evidence="3 8">Glycan biosynthesis; glycogen biosynthesis.</text>
</comment>
<evidence type="ECO:0000256" key="2">
    <source>
        <dbReference type="ARBA" id="ARBA00002764"/>
    </source>
</evidence>
<dbReference type="Proteomes" id="UP000006362">
    <property type="component" value="Chromosome"/>
</dbReference>
<dbReference type="KEGG" id="tam:Theam_0980"/>
<keyword evidence="5 8" id="KW-0328">Glycosyltransferase</keyword>
<evidence type="ECO:0000256" key="6">
    <source>
        <dbReference type="ARBA" id="ARBA00022679"/>
    </source>
</evidence>
<keyword evidence="7 8" id="KW-0320">Glycogen biosynthesis</keyword>
<dbReference type="OrthoDB" id="9808590at2"/>
<evidence type="ECO:0000256" key="5">
    <source>
        <dbReference type="ARBA" id="ARBA00022676"/>
    </source>
</evidence>
<comment type="catalytic activity">
    <reaction evidence="1 8">
        <text>[(1-&gt;4)-alpha-D-glucosyl](n) + ADP-alpha-D-glucose = [(1-&gt;4)-alpha-D-glucosyl](n+1) + ADP + H(+)</text>
        <dbReference type="Rhea" id="RHEA:18189"/>
        <dbReference type="Rhea" id="RHEA-COMP:9584"/>
        <dbReference type="Rhea" id="RHEA-COMP:9587"/>
        <dbReference type="ChEBI" id="CHEBI:15378"/>
        <dbReference type="ChEBI" id="CHEBI:15444"/>
        <dbReference type="ChEBI" id="CHEBI:57498"/>
        <dbReference type="ChEBI" id="CHEBI:456216"/>
        <dbReference type="EC" id="2.4.1.21"/>
    </reaction>
</comment>
<dbReference type="EMBL" id="CP002444">
    <property type="protein sequence ID" value="ADU96947.1"/>
    <property type="molecule type" value="Genomic_DNA"/>
</dbReference>
<dbReference type="GO" id="GO:0005978">
    <property type="term" value="P:glycogen biosynthetic process"/>
    <property type="evidence" value="ECO:0007669"/>
    <property type="project" value="UniProtKB-UniRule"/>
</dbReference>
<dbReference type="InterPro" id="IPR001296">
    <property type="entry name" value="Glyco_trans_1"/>
</dbReference>
<dbReference type="AlphaFoldDB" id="E8T252"/>
<evidence type="ECO:0000313" key="11">
    <source>
        <dbReference type="EMBL" id="ADU96947.1"/>
    </source>
</evidence>
<evidence type="ECO:0000256" key="4">
    <source>
        <dbReference type="ARBA" id="ARBA00010281"/>
    </source>
</evidence>
<dbReference type="Pfam" id="PF08323">
    <property type="entry name" value="Glyco_transf_5"/>
    <property type="match status" value="1"/>
</dbReference>
<proteinExistence type="inferred from homology"/>
<dbReference type="CDD" id="cd03791">
    <property type="entry name" value="GT5_Glycogen_synthase_DULL1-like"/>
    <property type="match status" value="1"/>
</dbReference>
<dbReference type="STRING" id="648996.Theam_0980"/>
<dbReference type="NCBIfam" id="TIGR02095">
    <property type="entry name" value="glgA"/>
    <property type="match status" value="1"/>
</dbReference>
<sequence length="474" mass="53805">MRVLFVSSEIYPFAKTGGLADVSYSLPKALSQVGVQVSTVMPLYKCVNTEKHRIKPTGESVEVEIGAGKFTFELYRCGNQVTHYFLKNDRLFGREFLYGTPYGDYPDNDVRFGSFCWAVAQLVKRGSLRCDVIHTNDWQAALIPVLAKEKLKLPVKTLQTIHNIAYQGIFPKEAIERLSLGWELFHMEALEFWGKVNFLKGGIVFGDAVNTVSPTYAKEITTPEFGYGLDGVLRKYSYKLFGILNGIDYDVWNPETDPHLYVNYTEASVKRKEENKELFLEETGLKGKEKPLFVFIGRFAKQKGVDLILRASARLAQMPANFAILGFGDEAYNEAFQKLNELENFFVKVAFDEPLSRKMYGSADFLLMPSLYEPCGLNQMIAMRYGTLVVARKTGGLADTVVDISEPGGYGILFEPFTPEAFTEAVERGVKLYWNSRERFYSLRRAVMELDFSWNASALKYTRLYENLLEGKLN</sequence>
<gene>
    <name evidence="8" type="primary">glgA</name>
    <name evidence="11" type="ordered locus">Theam_0980</name>
</gene>
<organism evidence="11 12">
    <name type="scientific">Thermovibrio ammonificans (strain DSM 15698 / JCM 12110 / HB-1)</name>
    <dbReference type="NCBI Taxonomy" id="648996"/>
    <lineage>
        <taxon>Bacteria</taxon>
        <taxon>Pseudomonadati</taxon>
        <taxon>Aquificota</taxon>
        <taxon>Aquificia</taxon>
        <taxon>Desulfurobacteriales</taxon>
        <taxon>Desulfurobacteriaceae</taxon>
        <taxon>Thermovibrio</taxon>
    </lineage>
</organism>
<reference evidence="11" key="1">
    <citation type="submission" date="2011-01" db="EMBL/GenBank/DDBJ databases">
        <title>Complete sequence of chromosome of Thermovibrio ammonificans HB-1.</title>
        <authorList>
            <consortium name="US DOE Joint Genome Institute"/>
            <person name="Lucas S."/>
            <person name="Copeland A."/>
            <person name="Lapidus A."/>
            <person name="Cheng J.-F."/>
            <person name="Goodwin L."/>
            <person name="Pitluck S."/>
            <person name="Davenport K."/>
            <person name="Detter J.C."/>
            <person name="Han C."/>
            <person name="Tapia R."/>
            <person name="Land M."/>
            <person name="Hauser L."/>
            <person name="Kyrpides N."/>
            <person name="Ivanova N."/>
            <person name="Ovchinnikova G."/>
            <person name="Vetriani C."/>
            <person name="Woyke T."/>
        </authorList>
    </citation>
    <scope>NUCLEOTIDE SEQUENCE [LARGE SCALE GENOMIC DNA]</scope>
    <source>
        <strain evidence="11">HB-1</strain>
    </source>
</reference>
<keyword evidence="6 8" id="KW-0808">Transferase</keyword>
<dbReference type="eggNOG" id="COG0297">
    <property type="taxonomic scope" value="Bacteria"/>
</dbReference>
<dbReference type="InterPro" id="IPR011835">
    <property type="entry name" value="GS/SS"/>
</dbReference>
<evidence type="ECO:0000256" key="3">
    <source>
        <dbReference type="ARBA" id="ARBA00004964"/>
    </source>
</evidence>
<protein>
    <recommendedName>
        <fullName evidence="8">Glycogen synthase</fullName>
        <ecNumber evidence="8">2.4.1.21</ecNumber>
    </recommendedName>
    <alternativeName>
        <fullName evidence="8">Starch [bacterial glycogen] synthase</fullName>
    </alternativeName>
</protein>
<dbReference type="HAMAP" id="MF_00484">
    <property type="entry name" value="Glycogen_synth"/>
    <property type="match status" value="1"/>
</dbReference>
<feature type="domain" description="Glycosyl transferase family 1" evidence="9">
    <location>
        <begin position="285"/>
        <end position="440"/>
    </location>
</feature>
<accession>E8T252</accession>
<name>E8T252_THEA1</name>
<dbReference type="GO" id="GO:0009011">
    <property type="term" value="F:alpha-1,4-glucan glucosyltransferase (ADP-glucose donor) activity"/>
    <property type="evidence" value="ECO:0007669"/>
    <property type="project" value="UniProtKB-UniRule"/>
</dbReference>
<dbReference type="NCBIfam" id="NF001899">
    <property type="entry name" value="PRK00654.1-2"/>
    <property type="match status" value="1"/>
</dbReference>
<dbReference type="InterPro" id="IPR013534">
    <property type="entry name" value="Starch_synth_cat_dom"/>
</dbReference>
<dbReference type="GO" id="GO:0004373">
    <property type="term" value="F:alpha-1,4-glucan glucosyltransferase (UDP-glucose donor) activity"/>
    <property type="evidence" value="ECO:0007669"/>
    <property type="project" value="InterPro"/>
</dbReference>
<comment type="similarity">
    <text evidence="4 8">Belongs to the glycosyltransferase 1 family. Bacterial/plant glycogen synthase subfamily.</text>
</comment>
<dbReference type="PANTHER" id="PTHR45825:SF11">
    <property type="entry name" value="ALPHA AMYLASE DOMAIN-CONTAINING PROTEIN"/>
    <property type="match status" value="1"/>
</dbReference>
<dbReference type="RefSeq" id="WP_013537733.1">
    <property type="nucleotide sequence ID" value="NC_014926.1"/>
</dbReference>
<dbReference type="SUPFAM" id="SSF53756">
    <property type="entry name" value="UDP-Glycosyltransferase/glycogen phosphorylase"/>
    <property type="match status" value="1"/>
</dbReference>
<dbReference type="PANTHER" id="PTHR45825">
    <property type="entry name" value="GRANULE-BOUND STARCH SYNTHASE 1, CHLOROPLASTIC/AMYLOPLASTIC"/>
    <property type="match status" value="1"/>
</dbReference>
<evidence type="ECO:0000256" key="1">
    <source>
        <dbReference type="ARBA" id="ARBA00001478"/>
    </source>
</evidence>
<feature type="domain" description="Starch synthase catalytic" evidence="10">
    <location>
        <begin position="2"/>
        <end position="235"/>
    </location>
</feature>
<evidence type="ECO:0000256" key="7">
    <source>
        <dbReference type="ARBA" id="ARBA00023056"/>
    </source>
</evidence>
<comment type="function">
    <text evidence="2 8">Synthesizes alpha-1,4-glucan chains using ADP-glucose.</text>
</comment>
<evidence type="ECO:0000256" key="8">
    <source>
        <dbReference type="HAMAP-Rule" id="MF_00484"/>
    </source>
</evidence>
<dbReference type="Pfam" id="PF00534">
    <property type="entry name" value="Glycos_transf_1"/>
    <property type="match status" value="1"/>
</dbReference>
<feature type="binding site" evidence="8">
    <location>
        <position position="15"/>
    </location>
    <ligand>
        <name>ADP-alpha-D-glucose</name>
        <dbReference type="ChEBI" id="CHEBI:57498"/>
    </ligand>
</feature>
<dbReference type="EC" id="2.4.1.21" evidence="8"/>
<evidence type="ECO:0000259" key="9">
    <source>
        <dbReference type="Pfam" id="PF00534"/>
    </source>
</evidence>
<dbReference type="Gene3D" id="3.40.50.2000">
    <property type="entry name" value="Glycogen Phosphorylase B"/>
    <property type="match status" value="2"/>
</dbReference>
<dbReference type="UniPathway" id="UPA00164"/>
<evidence type="ECO:0000313" key="12">
    <source>
        <dbReference type="Proteomes" id="UP000006362"/>
    </source>
</evidence>
<keyword evidence="12" id="KW-1185">Reference proteome</keyword>
<evidence type="ECO:0000259" key="10">
    <source>
        <dbReference type="Pfam" id="PF08323"/>
    </source>
</evidence>
<dbReference type="HOGENOM" id="CLU_009583_18_5_0"/>